<dbReference type="CDD" id="cd01745">
    <property type="entry name" value="GATase1_2"/>
    <property type="match status" value="1"/>
</dbReference>
<accession>A0A542Y4B5</accession>
<evidence type="ECO:0000313" key="2">
    <source>
        <dbReference type="Proteomes" id="UP000319094"/>
    </source>
</evidence>
<reference evidence="1 2" key="1">
    <citation type="submission" date="2019-06" db="EMBL/GenBank/DDBJ databases">
        <title>Sequencing the genomes of 1000 actinobacteria strains.</title>
        <authorList>
            <person name="Klenk H.-P."/>
        </authorList>
    </citation>
    <scope>NUCLEOTIDE SEQUENCE [LARGE SCALE GENOMIC DNA]</scope>
    <source>
        <strain evidence="1 2">DSM 8803</strain>
    </source>
</reference>
<protein>
    <submittedName>
        <fullName evidence="1">Putative glutamine amidotransferase</fullName>
    </submittedName>
</protein>
<dbReference type="Gene3D" id="3.40.50.880">
    <property type="match status" value="1"/>
</dbReference>
<dbReference type="GO" id="GO:0016740">
    <property type="term" value="F:transferase activity"/>
    <property type="evidence" value="ECO:0007669"/>
    <property type="project" value="UniProtKB-KW"/>
</dbReference>
<comment type="caution">
    <text evidence="1">The sequence shown here is derived from an EMBL/GenBank/DDBJ whole genome shotgun (WGS) entry which is preliminary data.</text>
</comment>
<evidence type="ECO:0000313" key="1">
    <source>
        <dbReference type="EMBL" id="TQL42912.1"/>
    </source>
</evidence>
<dbReference type="PANTHER" id="PTHR43235:SF1">
    <property type="entry name" value="GLUTAMINE AMIDOTRANSFERASE PB2B2.05-RELATED"/>
    <property type="match status" value="1"/>
</dbReference>
<dbReference type="SUPFAM" id="SSF52317">
    <property type="entry name" value="Class I glutamine amidotransferase-like"/>
    <property type="match status" value="1"/>
</dbReference>
<keyword evidence="1" id="KW-0808">Transferase</keyword>
<dbReference type="GO" id="GO:0033969">
    <property type="term" value="F:gamma-glutamyl-gamma-aminobutyrate hydrolase activity"/>
    <property type="evidence" value="ECO:0007669"/>
    <property type="project" value="TreeGrafter"/>
</dbReference>
<dbReference type="InterPro" id="IPR029062">
    <property type="entry name" value="Class_I_gatase-like"/>
</dbReference>
<sequence length="255" mass="27210">MTHQASATLGRETRAMLAIPAPIEQAKWRWVAGRAHLLTAGYSTHLQQAGATVMLLPVPSRVHEDLIQEAADIVARLDGLVIAGGADVEPRHYGQAAAPEAGPFSAERDAWELALVRAAIAAGVPVLGICRGHQLLNVALGGTIIQHLPPHVGGSEAHQPFGEAFGEHAVHTVEGSWLRHAIGDTLDVATFHHQAIDEVGEGLAVTATADDGTVEGVEDIDRGLIGVQWHPEMKDHGGVFDRFVRLCEERRALRA</sequence>
<organism evidence="1 2">
    <name type="scientific">Leucobacter komagatae</name>
    <dbReference type="NCBI Taxonomy" id="55969"/>
    <lineage>
        <taxon>Bacteria</taxon>
        <taxon>Bacillati</taxon>
        <taxon>Actinomycetota</taxon>
        <taxon>Actinomycetes</taxon>
        <taxon>Micrococcales</taxon>
        <taxon>Microbacteriaceae</taxon>
        <taxon>Leucobacter</taxon>
    </lineage>
</organism>
<proteinExistence type="predicted"/>
<dbReference type="PROSITE" id="PS51273">
    <property type="entry name" value="GATASE_TYPE_1"/>
    <property type="match status" value="1"/>
</dbReference>
<name>A0A542Y4B5_9MICO</name>
<keyword evidence="1" id="KW-0315">Glutamine amidotransferase</keyword>
<gene>
    <name evidence="1" type="ORF">FB468_0922</name>
</gene>
<dbReference type="InterPro" id="IPR011697">
    <property type="entry name" value="Peptidase_C26"/>
</dbReference>
<dbReference type="GO" id="GO:0005829">
    <property type="term" value="C:cytosol"/>
    <property type="evidence" value="ECO:0007669"/>
    <property type="project" value="TreeGrafter"/>
</dbReference>
<dbReference type="InterPro" id="IPR044668">
    <property type="entry name" value="PuuD-like"/>
</dbReference>
<dbReference type="EMBL" id="VFON01000001">
    <property type="protein sequence ID" value="TQL42912.1"/>
    <property type="molecule type" value="Genomic_DNA"/>
</dbReference>
<keyword evidence="2" id="KW-1185">Reference proteome</keyword>
<dbReference type="Pfam" id="PF07722">
    <property type="entry name" value="Peptidase_C26"/>
    <property type="match status" value="1"/>
</dbReference>
<dbReference type="GO" id="GO:0006598">
    <property type="term" value="P:polyamine catabolic process"/>
    <property type="evidence" value="ECO:0007669"/>
    <property type="project" value="TreeGrafter"/>
</dbReference>
<dbReference type="PANTHER" id="PTHR43235">
    <property type="entry name" value="GLUTAMINE AMIDOTRANSFERASE PB2B2.05-RELATED"/>
    <property type="match status" value="1"/>
</dbReference>
<dbReference type="AlphaFoldDB" id="A0A542Y4B5"/>
<dbReference type="Proteomes" id="UP000319094">
    <property type="component" value="Unassembled WGS sequence"/>
</dbReference>
<dbReference type="RefSeq" id="WP_211359084.1">
    <property type="nucleotide sequence ID" value="NZ_BAAAUY010000021.1"/>
</dbReference>